<dbReference type="SUPFAM" id="SSF52413">
    <property type="entry name" value="UDP-glucose/GDP-mannose dehydrogenase C-terminal domain"/>
    <property type="match status" value="1"/>
</dbReference>
<dbReference type="InterPro" id="IPR014026">
    <property type="entry name" value="UDP-Glc/GDP-Man_DH_dimer"/>
</dbReference>
<comment type="similarity">
    <text evidence="3">Belongs to the UDP-glucose/GDP-mannose dehydrogenase family.</text>
</comment>
<dbReference type="SMART" id="SM00984">
    <property type="entry name" value="UDPG_MGDP_dh_C"/>
    <property type="match status" value="1"/>
</dbReference>
<dbReference type="InterPro" id="IPR014027">
    <property type="entry name" value="UDP-Glc/GDP-Man_DH_C"/>
</dbReference>
<dbReference type="PANTHER" id="PTHR43491">
    <property type="entry name" value="UDP-N-ACETYL-D-MANNOSAMINE DEHYDROGENASE"/>
    <property type="match status" value="1"/>
</dbReference>
<evidence type="ECO:0000256" key="1">
    <source>
        <dbReference type="ARBA" id="ARBA00023002"/>
    </source>
</evidence>
<evidence type="ECO:0000259" key="4">
    <source>
        <dbReference type="SMART" id="SM00984"/>
    </source>
</evidence>
<dbReference type="EMBL" id="JAYFUH010000076">
    <property type="protein sequence ID" value="MEA5667183.1"/>
    <property type="molecule type" value="Genomic_DNA"/>
</dbReference>
<evidence type="ECO:0000256" key="3">
    <source>
        <dbReference type="PIRNR" id="PIRNR000124"/>
    </source>
</evidence>
<dbReference type="Gene3D" id="1.20.5.100">
    <property type="entry name" value="Cytochrome c1, transmembrane anchor, C-terminal"/>
    <property type="match status" value="1"/>
</dbReference>
<name>A0ABU5V1F4_9GAMM</name>
<dbReference type="Proteomes" id="UP001301653">
    <property type="component" value="Unassembled WGS sequence"/>
</dbReference>
<dbReference type="InterPro" id="IPR008927">
    <property type="entry name" value="6-PGluconate_DH-like_C_sf"/>
</dbReference>
<dbReference type="PANTHER" id="PTHR43491:SF1">
    <property type="entry name" value="UDP-N-ACETYL-D-MANNOSAMINE DEHYDROGENASE"/>
    <property type="match status" value="1"/>
</dbReference>
<dbReference type="Pfam" id="PF03721">
    <property type="entry name" value="UDPG_MGDP_dh_N"/>
    <property type="match status" value="1"/>
</dbReference>
<dbReference type="NCBIfam" id="TIGR03026">
    <property type="entry name" value="NDP-sugDHase"/>
    <property type="match status" value="1"/>
</dbReference>
<dbReference type="Gene3D" id="3.40.50.720">
    <property type="entry name" value="NAD(P)-binding Rossmann-like Domain"/>
    <property type="match status" value="2"/>
</dbReference>
<dbReference type="Pfam" id="PF03720">
    <property type="entry name" value="UDPG_MGDP_dh_C"/>
    <property type="match status" value="1"/>
</dbReference>
<dbReference type="PIRSF" id="PIRSF000124">
    <property type="entry name" value="UDPglc_GDPman_dh"/>
    <property type="match status" value="1"/>
</dbReference>
<protein>
    <submittedName>
        <fullName evidence="5">UDP-N-acetyl-D-mannosamine dehydrogenase</fullName>
        <ecNumber evidence="5">1.1.1.336</ecNumber>
    </submittedName>
</protein>
<accession>A0ABU5V1F4</accession>
<dbReference type="NCBIfam" id="NF008286">
    <property type="entry name" value="PRK11064.1"/>
    <property type="match status" value="1"/>
</dbReference>
<evidence type="ECO:0000313" key="5">
    <source>
        <dbReference type="EMBL" id="MEA5667183.1"/>
    </source>
</evidence>
<dbReference type="GO" id="GO:0089714">
    <property type="term" value="F:UDP-N-acetyl-D-mannosamine dehydrogenase activity"/>
    <property type="evidence" value="ECO:0007669"/>
    <property type="project" value="UniProtKB-EC"/>
</dbReference>
<feature type="domain" description="UDP-glucose/GDP-mannose dehydrogenase C-terminal" evidence="4">
    <location>
        <begin position="333"/>
        <end position="429"/>
    </location>
</feature>
<dbReference type="SUPFAM" id="SSF48179">
    <property type="entry name" value="6-phosphogluconate dehydrogenase C-terminal domain-like"/>
    <property type="match status" value="1"/>
</dbReference>
<dbReference type="PIRSF" id="PIRSF500136">
    <property type="entry name" value="UDP_ManNAc_DH"/>
    <property type="match status" value="1"/>
</dbReference>
<keyword evidence="6" id="KW-1185">Reference proteome</keyword>
<keyword evidence="2" id="KW-0520">NAD</keyword>
<evidence type="ECO:0000313" key="6">
    <source>
        <dbReference type="Proteomes" id="UP001301653"/>
    </source>
</evidence>
<evidence type="ECO:0000256" key="2">
    <source>
        <dbReference type="ARBA" id="ARBA00023027"/>
    </source>
</evidence>
<dbReference type="InterPro" id="IPR017476">
    <property type="entry name" value="UDP-Glc/GDP-Man"/>
</dbReference>
<gene>
    <name evidence="5" type="primary">wecC</name>
    <name evidence="5" type="ORF">VA603_06485</name>
</gene>
<organism evidence="5 6">
    <name type="scientific">Stenotrophomonas capsici</name>
    <dbReference type="NCBI Taxonomy" id="3110230"/>
    <lineage>
        <taxon>Bacteria</taxon>
        <taxon>Pseudomonadati</taxon>
        <taxon>Pseudomonadota</taxon>
        <taxon>Gammaproteobacteria</taxon>
        <taxon>Lysobacterales</taxon>
        <taxon>Lysobacteraceae</taxon>
        <taxon>Stenotrophomonas</taxon>
    </lineage>
</organism>
<dbReference type="EC" id="1.1.1.336" evidence="5"/>
<comment type="caution">
    <text evidence="5">The sequence shown here is derived from an EMBL/GenBank/DDBJ whole genome shotgun (WGS) entry which is preliminary data.</text>
</comment>
<dbReference type="InterPro" id="IPR001732">
    <property type="entry name" value="UDP-Glc/GDP-Man_DH_N"/>
</dbReference>
<keyword evidence="1 5" id="KW-0560">Oxidoreductase</keyword>
<dbReference type="InterPro" id="IPR036220">
    <property type="entry name" value="UDP-Glc/GDP-Man_DH_C_sf"/>
</dbReference>
<dbReference type="SUPFAM" id="SSF51735">
    <property type="entry name" value="NAD(P)-binding Rossmann-fold domains"/>
    <property type="match status" value="1"/>
</dbReference>
<dbReference type="RefSeq" id="WP_323438305.1">
    <property type="nucleotide sequence ID" value="NZ_JAYFUH010000076.1"/>
</dbReference>
<sequence>MNGNVDPLMGTGSRMNDRTVSVIGLGYIGLPTAATFAAHGRTVIGVDISERAVSAVNQGQAHIEEQGLPEMVSQGVASGRLRAVISPIFADDFIIAVPTPVDHETHHPDIGYVMAAGRSIAPVLRKGNLVVLESTSPVGTTQQLARLLAELRPDLRFPLDGEAEPDVNLAYCPERIIPGQMLRELVENDRIIGGMSELCTERAAALYRTFVKGECVPSDDRTAELCKLAENSYRDVNIAFANELSMICGNLGIDVWKLIELANRHPRVNILKPGPGVGGHCIAVDPWFIVSSDPERAKIIKTARQVNDSKPKYVLELVAEAVEVLAGKSPRIVCLGLSYKPDVDDFRESPALAVAQSLSATYPGSVVCVDPFAHALDASGEDVASLDVAPFDGGLMDADIVVALVSHTAFQAIPYPVDASVIDACGLWS</sequence>
<dbReference type="Pfam" id="PF00984">
    <property type="entry name" value="UDPG_MGDP_dh"/>
    <property type="match status" value="1"/>
</dbReference>
<proteinExistence type="inferred from homology"/>
<reference evidence="5 6" key="1">
    <citation type="submission" date="2023-12" db="EMBL/GenBank/DDBJ databases">
        <title>Stenotrophomonas guangdongensis sp. nov., isolated from wilted pepper plants (Capsicum annuum).</title>
        <authorList>
            <person name="Qiu M."/>
            <person name="Li Y."/>
            <person name="Liu Q."/>
            <person name="Zhang X."/>
            <person name="Huang Y."/>
            <person name="Guo R."/>
            <person name="Hu M."/>
            <person name="Zhou J."/>
            <person name="Zhou X."/>
        </authorList>
    </citation>
    <scope>NUCLEOTIDE SEQUENCE [LARGE SCALE GENOMIC DNA]</scope>
    <source>
        <strain evidence="5 6">MH1</strain>
    </source>
</reference>
<dbReference type="InterPro" id="IPR036291">
    <property type="entry name" value="NAD(P)-bd_dom_sf"/>
</dbReference>
<dbReference type="InterPro" id="IPR028359">
    <property type="entry name" value="UDP_ManNAc/GlcNAc_DH"/>
</dbReference>